<dbReference type="InterPro" id="IPR006813">
    <property type="entry name" value="Glyco_trans_17"/>
</dbReference>
<dbReference type="EMBL" id="ONZP01000503">
    <property type="protein sequence ID" value="SPJ85878.1"/>
    <property type="molecule type" value="Genomic_DNA"/>
</dbReference>
<dbReference type="GO" id="GO:0003830">
    <property type="term" value="F:beta-1,4-mannosylglycoprotein 4-beta-N-acetylglucosaminyltransferase activity"/>
    <property type="evidence" value="ECO:0007669"/>
    <property type="project" value="InterPro"/>
</dbReference>
<gene>
    <name evidence="1" type="ORF">FTOL_11661</name>
</gene>
<dbReference type="Pfam" id="PF04724">
    <property type="entry name" value="Glyco_transf_17"/>
    <property type="match status" value="2"/>
</dbReference>
<proteinExistence type="predicted"/>
<evidence type="ECO:0000313" key="1">
    <source>
        <dbReference type="EMBL" id="SPJ85878.1"/>
    </source>
</evidence>
<protein>
    <submittedName>
        <fullName evidence="1">Related to beta-1,4-mannosyl-glycoprotein 4-beta-N-acetylglucosaminyltransferase</fullName>
    </submittedName>
</protein>
<dbReference type="GO" id="GO:0016020">
    <property type="term" value="C:membrane"/>
    <property type="evidence" value="ECO:0007669"/>
    <property type="project" value="InterPro"/>
</dbReference>
<dbReference type="Proteomes" id="UP001187734">
    <property type="component" value="Unassembled WGS sequence"/>
</dbReference>
<name>A0AAE8MII1_9HYPO</name>
<keyword evidence="2" id="KW-1185">Reference proteome</keyword>
<sequence>MSITHPTLLARHAPHMASEDFLEIRLKTLYDYVDYFVIMKAPLTFQGGRRNLIIHDNQDHFEAYHDKMIYHLLEYPEDFKPLRHRDREGLQHNAMFEQIFPKLAGAQFLPKAMGLLASAGWHCNLCFSTMDQFLNKMASFSHPWMSHKFFRNRDWIASAIRQGVDLWERKENTFT</sequence>
<organism evidence="1 2">
    <name type="scientific">Fusarium torulosum</name>
    <dbReference type="NCBI Taxonomy" id="33205"/>
    <lineage>
        <taxon>Eukaryota</taxon>
        <taxon>Fungi</taxon>
        <taxon>Dikarya</taxon>
        <taxon>Ascomycota</taxon>
        <taxon>Pezizomycotina</taxon>
        <taxon>Sordariomycetes</taxon>
        <taxon>Hypocreomycetidae</taxon>
        <taxon>Hypocreales</taxon>
        <taxon>Nectriaceae</taxon>
        <taxon>Fusarium</taxon>
    </lineage>
</organism>
<evidence type="ECO:0000313" key="2">
    <source>
        <dbReference type="Proteomes" id="UP001187734"/>
    </source>
</evidence>
<dbReference type="PANTHER" id="PTHR12224:SF0">
    <property type="entry name" value="BETA-1,4-MANNOSYL-GLYCOPROTEIN 4-BETA-N-ACETYLGLUCOSAMINYLTRANSFERASE"/>
    <property type="match status" value="1"/>
</dbReference>
<reference evidence="1" key="1">
    <citation type="submission" date="2018-03" db="EMBL/GenBank/DDBJ databases">
        <authorList>
            <person name="Guldener U."/>
        </authorList>
    </citation>
    <scope>NUCLEOTIDE SEQUENCE</scope>
</reference>
<dbReference type="AlphaFoldDB" id="A0AAE8MII1"/>
<comment type="caution">
    <text evidence="1">The sequence shown here is derived from an EMBL/GenBank/DDBJ whole genome shotgun (WGS) entry which is preliminary data.</text>
</comment>
<dbReference type="PANTHER" id="PTHR12224">
    <property type="entry name" value="BETA-1,4-MANNOSYL-GLYCOPROTEIN BETA-1,4-N-ACETYLGLUCOSAMINYL-TRANSFERASE"/>
    <property type="match status" value="1"/>
</dbReference>
<accession>A0AAE8MII1</accession>
<dbReference type="GO" id="GO:0006044">
    <property type="term" value="P:N-acetylglucosamine metabolic process"/>
    <property type="evidence" value="ECO:0007669"/>
    <property type="project" value="TreeGrafter"/>
</dbReference>